<dbReference type="SUPFAM" id="SSF48452">
    <property type="entry name" value="TPR-like"/>
    <property type="match status" value="1"/>
</dbReference>
<organism evidence="2 3">
    <name type="scientific">Cyanobium gracile UHCC 0139</name>
    <dbReference type="NCBI Taxonomy" id="3110308"/>
    <lineage>
        <taxon>Bacteria</taxon>
        <taxon>Bacillati</taxon>
        <taxon>Cyanobacteriota</taxon>
        <taxon>Cyanophyceae</taxon>
        <taxon>Synechococcales</taxon>
        <taxon>Prochlorococcaceae</taxon>
        <taxon>Cyanobium</taxon>
    </lineage>
</organism>
<evidence type="ECO:0000256" key="1">
    <source>
        <dbReference type="SAM" id="MobiDB-lite"/>
    </source>
</evidence>
<proteinExistence type="predicted"/>
<accession>A0ABU5RQM1</accession>
<gene>
    <name evidence="2" type="ORF">VB738_02250</name>
</gene>
<dbReference type="RefSeq" id="WP_323304193.1">
    <property type="nucleotide sequence ID" value="NZ_JAYGHX010000001.1"/>
</dbReference>
<feature type="region of interest" description="Disordered" evidence="1">
    <location>
        <begin position="160"/>
        <end position="181"/>
    </location>
</feature>
<comment type="caution">
    <text evidence="2">The sequence shown here is derived from an EMBL/GenBank/DDBJ whole genome shotgun (WGS) entry which is preliminary data.</text>
</comment>
<dbReference type="EMBL" id="JAYGHX010000001">
    <property type="protein sequence ID" value="MEA5390074.1"/>
    <property type="molecule type" value="Genomic_DNA"/>
</dbReference>
<evidence type="ECO:0000313" key="2">
    <source>
        <dbReference type="EMBL" id="MEA5390074.1"/>
    </source>
</evidence>
<dbReference type="InterPro" id="IPR010323">
    <property type="entry name" value="DUF924"/>
</dbReference>
<dbReference type="Gene3D" id="1.20.58.320">
    <property type="entry name" value="TPR-like"/>
    <property type="match status" value="1"/>
</dbReference>
<dbReference type="InterPro" id="IPR011990">
    <property type="entry name" value="TPR-like_helical_dom_sf"/>
</dbReference>
<keyword evidence="3" id="KW-1185">Reference proteome</keyword>
<evidence type="ECO:0000313" key="3">
    <source>
        <dbReference type="Proteomes" id="UP001304461"/>
    </source>
</evidence>
<name>A0ABU5RQM1_9CYAN</name>
<protein>
    <submittedName>
        <fullName evidence="2">DUF924 family protein</fullName>
    </submittedName>
</protein>
<dbReference type="Proteomes" id="UP001304461">
    <property type="component" value="Unassembled WGS sequence"/>
</dbReference>
<reference evidence="2 3" key="1">
    <citation type="submission" date="2023-12" db="EMBL/GenBank/DDBJ databases">
        <title>Baltic Sea Cyanobacteria.</title>
        <authorList>
            <person name="Delbaje E."/>
            <person name="Fewer D.P."/>
            <person name="Shishido T.K."/>
        </authorList>
    </citation>
    <scope>NUCLEOTIDE SEQUENCE [LARGE SCALE GENOMIC DNA]</scope>
    <source>
        <strain evidence="2 3">UHCC 0139</strain>
    </source>
</reference>
<dbReference type="Pfam" id="PF06041">
    <property type="entry name" value="DUF924"/>
    <property type="match status" value="1"/>
</dbReference>
<dbReference type="Gene3D" id="1.25.40.10">
    <property type="entry name" value="Tetratricopeptide repeat domain"/>
    <property type="match status" value="1"/>
</dbReference>
<sequence>MPTPQEVLRFWFEETPSSAWFRSGPDRDRIVRERFGALTDQALAGERAAWGERAADALALLLVLDQFPRQIWRDQARAFAGDGQAQALTLRALESGWVEAEPAPERRPFWLMPLMHSEELALQELGLPLFERLTDARTADFAHRHQAVIARFGRFPHRNQALGRTSSPEEEAFLQQPGSRF</sequence>